<evidence type="ECO:0000256" key="5">
    <source>
        <dbReference type="ARBA" id="ARBA00038303"/>
    </source>
</evidence>
<organism evidence="7 8">
    <name type="scientific">Formivibrio citricus</name>
    <dbReference type="NCBI Taxonomy" id="83765"/>
    <lineage>
        <taxon>Bacteria</taxon>
        <taxon>Pseudomonadati</taxon>
        <taxon>Pseudomonadota</taxon>
        <taxon>Betaproteobacteria</taxon>
        <taxon>Neisseriales</taxon>
        <taxon>Chitinibacteraceae</taxon>
        <taxon>Formivibrio</taxon>
    </lineage>
</organism>
<keyword evidence="3 6" id="KW-0808">Transferase</keyword>
<dbReference type="Pfam" id="PF02590">
    <property type="entry name" value="SPOUT_MTase"/>
    <property type="match status" value="1"/>
</dbReference>
<dbReference type="Gene3D" id="3.40.1280.10">
    <property type="match status" value="1"/>
</dbReference>
<keyword evidence="6" id="KW-0963">Cytoplasm</keyword>
<dbReference type="InterPro" id="IPR003742">
    <property type="entry name" value="RlmH-like"/>
</dbReference>
<dbReference type="InterPro" id="IPR029026">
    <property type="entry name" value="tRNA_m1G_MTases_N"/>
</dbReference>
<evidence type="ECO:0000313" key="8">
    <source>
        <dbReference type="Proteomes" id="UP000242869"/>
    </source>
</evidence>
<feature type="binding site" evidence="6">
    <location>
        <begin position="123"/>
        <end position="128"/>
    </location>
    <ligand>
        <name>S-adenosyl-L-methionine</name>
        <dbReference type="ChEBI" id="CHEBI:59789"/>
    </ligand>
</feature>
<dbReference type="HAMAP" id="MF_00658">
    <property type="entry name" value="23SrRNA_methyltr_H"/>
    <property type="match status" value="1"/>
</dbReference>
<dbReference type="NCBIfam" id="TIGR00246">
    <property type="entry name" value="tRNA_RlmH_YbeA"/>
    <property type="match status" value="1"/>
</dbReference>
<keyword evidence="1 6" id="KW-0698">rRNA processing</keyword>
<dbReference type="AlphaFoldDB" id="A0A1I4X1Q3"/>
<comment type="function">
    <text evidence="6">Specifically methylates the pseudouridine at position 1915 (m3Psi1915) in 23S rRNA.</text>
</comment>
<dbReference type="OrthoDB" id="9806643at2"/>
<comment type="catalytic activity">
    <reaction evidence="6">
        <text>pseudouridine(1915) in 23S rRNA + S-adenosyl-L-methionine = N(3)-methylpseudouridine(1915) in 23S rRNA + S-adenosyl-L-homocysteine + H(+)</text>
        <dbReference type="Rhea" id="RHEA:42752"/>
        <dbReference type="Rhea" id="RHEA-COMP:10221"/>
        <dbReference type="Rhea" id="RHEA-COMP:10222"/>
        <dbReference type="ChEBI" id="CHEBI:15378"/>
        <dbReference type="ChEBI" id="CHEBI:57856"/>
        <dbReference type="ChEBI" id="CHEBI:59789"/>
        <dbReference type="ChEBI" id="CHEBI:65314"/>
        <dbReference type="ChEBI" id="CHEBI:74486"/>
        <dbReference type="EC" id="2.1.1.177"/>
    </reaction>
</comment>
<evidence type="ECO:0000256" key="6">
    <source>
        <dbReference type="HAMAP-Rule" id="MF_00658"/>
    </source>
</evidence>
<dbReference type="PANTHER" id="PTHR33603">
    <property type="entry name" value="METHYLTRANSFERASE"/>
    <property type="match status" value="1"/>
</dbReference>
<dbReference type="SUPFAM" id="SSF75217">
    <property type="entry name" value="alpha/beta knot"/>
    <property type="match status" value="1"/>
</dbReference>
<evidence type="ECO:0000256" key="2">
    <source>
        <dbReference type="ARBA" id="ARBA00022603"/>
    </source>
</evidence>
<dbReference type="RefSeq" id="WP_091191752.1">
    <property type="nucleotide sequence ID" value="NZ_FOVE01000004.1"/>
</dbReference>
<dbReference type="GO" id="GO:0005737">
    <property type="term" value="C:cytoplasm"/>
    <property type="evidence" value="ECO:0007669"/>
    <property type="project" value="UniProtKB-SubCell"/>
</dbReference>
<reference evidence="8" key="1">
    <citation type="submission" date="2016-10" db="EMBL/GenBank/DDBJ databases">
        <authorList>
            <person name="Varghese N."/>
            <person name="Submissions S."/>
        </authorList>
    </citation>
    <scope>NUCLEOTIDE SEQUENCE [LARGE SCALE GENOMIC DNA]</scope>
    <source>
        <strain evidence="8">DSM 6150</strain>
    </source>
</reference>
<keyword evidence="2 6" id="KW-0489">Methyltransferase</keyword>
<accession>A0A1I4X1Q3</accession>
<comment type="similarity">
    <text evidence="5 6">Belongs to the RNA methyltransferase RlmH family.</text>
</comment>
<proteinExistence type="inferred from homology"/>
<feature type="binding site" evidence="6">
    <location>
        <position position="104"/>
    </location>
    <ligand>
        <name>S-adenosyl-L-methionine</name>
        <dbReference type="ChEBI" id="CHEBI:59789"/>
    </ligand>
</feature>
<dbReference type="EMBL" id="FOVE01000004">
    <property type="protein sequence ID" value="SFN19585.1"/>
    <property type="molecule type" value="Genomic_DNA"/>
</dbReference>
<evidence type="ECO:0000256" key="3">
    <source>
        <dbReference type="ARBA" id="ARBA00022679"/>
    </source>
</evidence>
<dbReference type="NCBIfam" id="NF000986">
    <property type="entry name" value="PRK00103.1-4"/>
    <property type="match status" value="1"/>
</dbReference>
<evidence type="ECO:0000256" key="1">
    <source>
        <dbReference type="ARBA" id="ARBA00022552"/>
    </source>
</evidence>
<dbReference type="GO" id="GO:0070038">
    <property type="term" value="F:rRNA (pseudouridine-N3-)-methyltransferase activity"/>
    <property type="evidence" value="ECO:0007669"/>
    <property type="project" value="UniProtKB-UniRule"/>
</dbReference>
<dbReference type="Proteomes" id="UP000242869">
    <property type="component" value="Unassembled WGS sequence"/>
</dbReference>
<evidence type="ECO:0000313" key="7">
    <source>
        <dbReference type="EMBL" id="SFN19585.1"/>
    </source>
</evidence>
<dbReference type="STRING" id="83765.SAMN05660284_00848"/>
<comment type="subcellular location">
    <subcellularLocation>
        <location evidence="6">Cytoplasm</location>
    </subcellularLocation>
</comment>
<dbReference type="CDD" id="cd18081">
    <property type="entry name" value="RlmH-like"/>
    <property type="match status" value="1"/>
</dbReference>
<keyword evidence="8" id="KW-1185">Reference proteome</keyword>
<feature type="binding site" evidence="6">
    <location>
        <position position="73"/>
    </location>
    <ligand>
        <name>S-adenosyl-L-methionine</name>
        <dbReference type="ChEBI" id="CHEBI:59789"/>
    </ligand>
</feature>
<evidence type="ECO:0000256" key="4">
    <source>
        <dbReference type="ARBA" id="ARBA00022691"/>
    </source>
</evidence>
<dbReference type="InterPro" id="IPR029028">
    <property type="entry name" value="Alpha/beta_knot_MTases"/>
</dbReference>
<dbReference type="PIRSF" id="PIRSF004505">
    <property type="entry name" value="MT_bac"/>
    <property type="match status" value="1"/>
</dbReference>
<sequence>MKLYLIAVGHKMPDWITAGYEEFAKRMPRDFPLQLVELKPDKRNAGRTPQQVMAEEAERILAAIPHDARVLALDERGANWTTMKLAENMKDWQRDGRDTVFIIGGTDGLDPSVKKRADQLLQLSAMTLPHGMVRVLLAEQLYRAVSILNNHPYHRE</sequence>
<gene>
    <name evidence="6" type="primary">rlmH</name>
    <name evidence="7" type="ORF">SAMN05660284_00848</name>
</gene>
<comment type="subunit">
    <text evidence="6">Homodimer.</text>
</comment>
<protein>
    <recommendedName>
        <fullName evidence="6">Ribosomal RNA large subunit methyltransferase H</fullName>
        <ecNumber evidence="6">2.1.1.177</ecNumber>
    </recommendedName>
    <alternativeName>
        <fullName evidence="6">23S rRNA (pseudouridine1915-N3)-methyltransferase</fullName>
    </alternativeName>
    <alternativeName>
        <fullName evidence="6">23S rRNA m3Psi1915 methyltransferase</fullName>
    </alternativeName>
    <alternativeName>
        <fullName evidence="6">rRNA (pseudouridine-N3-)-methyltransferase RlmH</fullName>
    </alternativeName>
</protein>
<keyword evidence="4 6" id="KW-0949">S-adenosyl-L-methionine</keyword>
<dbReference type="EC" id="2.1.1.177" evidence="6"/>
<name>A0A1I4X1Q3_9NEIS</name>
<dbReference type="PANTHER" id="PTHR33603:SF1">
    <property type="entry name" value="RIBOSOMAL RNA LARGE SUBUNIT METHYLTRANSFERASE H"/>
    <property type="match status" value="1"/>
</dbReference>